<evidence type="ECO:0000259" key="4">
    <source>
        <dbReference type="PROSITE" id="PS51194"/>
    </source>
</evidence>
<sequence>MTFNPIVGSQNILNHYLSYITSTFYIKDEEIRHSFEEALRGMEIGKGPYIDFTDSFRTGKSIVELIEEGVVTQEFKKIAYEGEGAIKLSRPLYAHQEEAIRKVKNESNIVITTGTGSGKTEAFLYPILNSLTNEKESGKLTHGVRALLIYPMNALANDQLKRMRELLRHYPEITFGSFTGETEETERNALAKYKKLNNGEVPIVNERISRERMKSEPPHILITNYAMLEYLLIRPGDNVFFDGPYSNQWQYIVLDEAHTYTGATGIEVSMLMSRLKDRIFRGTTIQFILTSATLGEEKDNPHIVEFAENLSARSKFEEQDIIRAKRHSFDKILAEEYVDINFYKNLYQIITEDPTDLSDRLNQVIDGYFPQYKDQTGYQEKLFQIIQRDQRYFQARRNLQKKPLDVKKLAKKMSTAEEDLVAFVEVANKAKKNNVMLLDARYHMFIRSLEGCYSTLDENPKVSLIPRKRGEAIAGQEDKFYEISVCQFCGEVYLLGTIDPASKEFIQLKNQKKQSFMFIKDKGDLTPYLSAVTSNKEKDEEESFVVYDFNVQTGVTRLYNGQSFGDKAHHRYLVKNEKQQETDLKTCYSCSNTNKRTGVLRDFYIGQAAATSVLGTSIYEEIPGYKVTVTQKTLEASEELDDFFGAPIRGYQKEEESEELLKKQLLVFSDSRQEAAYFASYFDVTYHNILRRRMMVEAIRETRNTRGMDKDGYELKHVADHLENIIRKSGYEEDEDPKKEAWKTILYEMSTNERNSLEKLGLIHFNFIDKLGVTSLGKYSGKAADTLYKIVSEAFKNDGMIDFPIQNQFTEDDYAYFIYSGKRQYLTLEPTNKYDTSFVPKRYNKWTKYISKTSGLDLEEAKKYLINIWKGLYEKHGVLDFGAGGSKALLKNSCYKIQLTEDDTIQWYKCSKCGALTPYNIYDCCPQGACDGKLVQAAPLEELKSNHYMNLYQDLSLNPMRIKEHTAQLSPEKAKQYQEEFILKKINILSCSTTFEMGVDVGDLETVFMKNMPPSPANYTQRAGRAGRRADSVAYALTFCKVGSHDLTFFKEPETMIRGKIRPPKFNIHNEKIVKRHMQSFLISSFWRHHPALYKDVQTFYEVNNFSKFLEYIRDNREDMIEHLQSIIPSGLHHKIEDWYSEYLYPQSIFMEDRGQYLAEVEELVEAMEEFKQDDNKLYLANRISFSLRKIREKNILNYLSARNILPKYGFPIDSVELITDPASVDTPFGKGELRLQRDLMQAISEYAPGSQVIADGKLYTSQYIKRPPQKVKEWDEWDFVQCENPECGHLNLHRHYPGAPTMDKCGICQHPLSQLKVKTMIKPEYGFIISPEVKKAGSKKPIRTYRGDIYYIGEQKELLDERSLSIGLDLKSMSNDELAVVNSSQFMVCPYCGFSEVSSDFSKQKIKTHNAPNGRKCLNETFTRKSIGHTFKTDVTTLSVNDYLSWEQAYSILYAMLEGLSKAFSIERNDVDGTIDYIYSRSGNSSTRFILFDTVPGGAGHVRRLGKASEEEILDVFKVSYDLVKDCHCDENTACYSCLQNYRNQAMHDSLERIFAVDFFERVFYDYEKFQTHGIK</sequence>
<keyword evidence="1" id="KW-0547">Nucleotide-binding</keyword>
<dbReference type="InterPro" id="IPR011545">
    <property type="entry name" value="DEAD/DEAH_box_helicase_dom"/>
</dbReference>
<evidence type="ECO:0000313" key="6">
    <source>
        <dbReference type="Proteomes" id="UP000262072"/>
    </source>
</evidence>
<dbReference type="Pfam" id="PF09369">
    <property type="entry name" value="MZB"/>
    <property type="match status" value="1"/>
</dbReference>
<dbReference type="GO" id="GO:0005524">
    <property type="term" value="F:ATP binding"/>
    <property type="evidence" value="ECO:0007669"/>
    <property type="project" value="UniProtKB-KW"/>
</dbReference>
<proteinExistence type="predicted"/>
<dbReference type="PROSITE" id="PS51192">
    <property type="entry name" value="HELICASE_ATP_BIND_1"/>
    <property type="match status" value="1"/>
</dbReference>
<keyword evidence="5" id="KW-0347">Helicase</keyword>
<dbReference type="InterPro" id="IPR018973">
    <property type="entry name" value="MZB"/>
</dbReference>
<dbReference type="PANTHER" id="PTHR47957">
    <property type="entry name" value="ATP-DEPENDENT HELICASE HRQ1"/>
    <property type="match status" value="1"/>
</dbReference>
<dbReference type="CDD" id="cd17923">
    <property type="entry name" value="DEXHc_Hrq1-like"/>
    <property type="match status" value="1"/>
</dbReference>
<dbReference type="GO" id="GO:0003676">
    <property type="term" value="F:nucleic acid binding"/>
    <property type="evidence" value="ECO:0007669"/>
    <property type="project" value="InterPro"/>
</dbReference>
<dbReference type="PROSITE" id="PS51194">
    <property type="entry name" value="HELICASE_CTER"/>
    <property type="match status" value="1"/>
</dbReference>
<keyword evidence="5" id="KW-0378">Hydrolase</keyword>
<dbReference type="RefSeq" id="WP_119093962.1">
    <property type="nucleotide sequence ID" value="NZ_UNRR01000041.1"/>
</dbReference>
<dbReference type="SUPFAM" id="SSF52540">
    <property type="entry name" value="P-loop containing nucleoside triphosphate hydrolases"/>
    <property type="match status" value="2"/>
</dbReference>
<dbReference type="InterPro" id="IPR014001">
    <property type="entry name" value="Helicase_ATP-bd"/>
</dbReference>
<dbReference type="EMBL" id="UNRR01000041">
    <property type="protein sequence ID" value="SYZ79927.1"/>
    <property type="molecule type" value="Genomic_DNA"/>
</dbReference>
<evidence type="ECO:0000313" key="5">
    <source>
        <dbReference type="EMBL" id="SYZ79927.1"/>
    </source>
</evidence>
<dbReference type="SMART" id="SM00490">
    <property type="entry name" value="HELICc"/>
    <property type="match status" value="1"/>
</dbReference>
<dbReference type="Pfam" id="PF00270">
    <property type="entry name" value="DEAD"/>
    <property type="match status" value="1"/>
</dbReference>
<accession>A0A383TJ65</accession>
<dbReference type="GO" id="GO:0043138">
    <property type="term" value="F:3'-5' DNA helicase activity"/>
    <property type="evidence" value="ECO:0007669"/>
    <property type="project" value="TreeGrafter"/>
</dbReference>
<name>A0A383TJ65_9LACT</name>
<dbReference type="GO" id="GO:0036297">
    <property type="term" value="P:interstrand cross-link repair"/>
    <property type="evidence" value="ECO:0007669"/>
    <property type="project" value="TreeGrafter"/>
</dbReference>
<dbReference type="OrthoDB" id="143059at2"/>
<dbReference type="Proteomes" id="UP000262072">
    <property type="component" value="Unassembled WGS sequence"/>
</dbReference>
<keyword evidence="2" id="KW-0067">ATP-binding</keyword>
<feature type="domain" description="Helicase C-terminal" evidence="4">
    <location>
        <begin position="903"/>
        <end position="1074"/>
    </location>
</feature>
<protein>
    <submittedName>
        <fullName evidence="5">Dead/deah box helicase</fullName>
    </submittedName>
</protein>
<dbReference type="Pfam" id="PF00271">
    <property type="entry name" value="Helicase_C"/>
    <property type="match status" value="1"/>
</dbReference>
<gene>
    <name evidence="5" type="ORF">TART1_2803</name>
</gene>
<dbReference type="Gene3D" id="3.40.50.300">
    <property type="entry name" value="P-loop containing nucleotide triphosphate hydrolases"/>
    <property type="match status" value="2"/>
</dbReference>
<organism evidence="5 6">
    <name type="scientific">Trichococcus shcherbakoviae</name>
    <dbReference type="NCBI Taxonomy" id="2094020"/>
    <lineage>
        <taxon>Bacteria</taxon>
        <taxon>Bacillati</taxon>
        <taxon>Bacillota</taxon>
        <taxon>Bacilli</taxon>
        <taxon>Lactobacillales</taxon>
        <taxon>Carnobacteriaceae</taxon>
        <taxon>Trichococcus</taxon>
    </lineage>
</organism>
<evidence type="ECO:0000256" key="2">
    <source>
        <dbReference type="ARBA" id="ARBA00022840"/>
    </source>
</evidence>
<feature type="domain" description="Helicase ATP-binding" evidence="3">
    <location>
        <begin position="100"/>
        <end position="312"/>
    </location>
</feature>
<dbReference type="InterPro" id="IPR027417">
    <property type="entry name" value="P-loop_NTPase"/>
</dbReference>
<evidence type="ECO:0000256" key="1">
    <source>
        <dbReference type="ARBA" id="ARBA00022741"/>
    </source>
</evidence>
<evidence type="ECO:0000259" key="3">
    <source>
        <dbReference type="PROSITE" id="PS51192"/>
    </source>
</evidence>
<dbReference type="PANTHER" id="PTHR47957:SF3">
    <property type="entry name" value="ATP-DEPENDENT HELICASE HRQ1"/>
    <property type="match status" value="1"/>
</dbReference>
<dbReference type="SMART" id="SM00487">
    <property type="entry name" value="DEXDc"/>
    <property type="match status" value="1"/>
</dbReference>
<dbReference type="InterPro" id="IPR001650">
    <property type="entry name" value="Helicase_C-like"/>
</dbReference>
<dbReference type="GO" id="GO:0006289">
    <property type="term" value="P:nucleotide-excision repair"/>
    <property type="evidence" value="ECO:0007669"/>
    <property type="project" value="TreeGrafter"/>
</dbReference>
<reference evidence="6" key="1">
    <citation type="submission" date="2018-05" db="EMBL/GenBank/DDBJ databases">
        <authorList>
            <person name="Strepis N."/>
        </authorList>
    </citation>
    <scope>NUCLEOTIDE SEQUENCE [LARGE SCALE GENOMIC DNA]</scope>
</reference>